<dbReference type="Proteomes" id="UP000499080">
    <property type="component" value="Unassembled WGS sequence"/>
</dbReference>
<gene>
    <name evidence="1" type="ORF">AVEN_112459_1</name>
</gene>
<evidence type="ECO:0000313" key="1">
    <source>
        <dbReference type="EMBL" id="GBM83616.1"/>
    </source>
</evidence>
<dbReference type="AlphaFoldDB" id="A0A4Y2J364"/>
<accession>A0A4Y2J364</accession>
<sequence>MKYTSRNGVFVWEESFTRRSLECTAEDSTVVTAAAEEYYREALARGRVVDRLDSPWELRTFLWFTLRAVLRRQHDIPECYQLNDFRVSSA</sequence>
<keyword evidence="2" id="KW-1185">Reference proteome</keyword>
<comment type="caution">
    <text evidence="1">The sequence shown here is derived from an EMBL/GenBank/DDBJ whole genome shotgun (WGS) entry which is preliminary data.</text>
</comment>
<protein>
    <submittedName>
        <fullName evidence="1">Uncharacterized protein</fullName>
    </submittedName>
</protein>
<name>A0A4Y2J364_ARAVE</name>
<dbReference type="EMBL" id="BGPR01108713">
    <property type="protein sequence ID" value="GBM83616.1"/>
    <property type="molecule type" value="Genomic_DNA"/>
</dbReference>
<evidence type="ECO:0000313" key="2">
    <source>
        <dbReference type="Proteomes" id="UP000499080"/>
    </source>
</evidence>
<proteinExistence type="predicted"/>
<reference evidence="1 2" key="1">
    <citation type="journal article" date="2019" name="Sci. Rep.">
        <title>Orb-weaving spider Araneus ventricosus genome elucidates the spidroin gene catalogue.</title>
        <authorList>
            <person name="Kono N."/>
            <person name="Nakamura H."/>
            <person name="Ohtoshi R."/>
            <person name="Moran D.A.P."/>
            <person name="Shinohara A."/>
            <person name="Yoshida Y."/>
            <person name="Fujiwara M."/>
            <person name="Mori M."/>
            <person name="Tomita M."/>
            <person name="Arakawa K."/>
        </authorList>
    </citation>
    <scope>NUCLEOTIDE SEQUENCE [LARGE SCALE GENOMIC DNA]</scope>
</reference>
<organism evidence="1 2">
    <name type="scientific">Araneus ventricosus</name>
    <name type="common">Orbweaver spider</name>
    <name type="synonym">Epeira ventricosa</name>
    <dbReference type="NCBI Taxonomy" id="182803"/>
    <lineage>
        <taxon>Eukaryota</taxon>
        <taxon>Metazoa</taxon>
        <taxon>Ecdysozoa</taxon>
        <taxon>Arthropoda</taxon>
        <taxon>Chelicerata</taxon>
        <taxon>Arachnida</taxon>
        <taxon>Araneae</taxon>
        <taxon>Araneomorphae</taxon>
        <taxon>Entelegynae</taxon>
        <taxon>Araneoidea</taxon>
        <taxon>Araneidae</taxon>
        <taxon>Araneus</taxon>
    </lineage>
</organism>